<dbReference type="Pfam" id="PF02604">
    <property type="entry name" value="PhdYeFM_antitox"/>
    <property type="match status" value="1"/>
</dbReference>
<evidence type="ECO:0000313" key="5">
    <source>
        <dbReference type="Proteomes" id="UP001183388"/>
    </source>
</evidence>
<evidence type="ECO:0000313" key="4">
    <source>
        <dbReference type="EMBL" id="MDT0307358.1"/>
    </source>
</evidence>
<dbReference type="RefSeq" id="WP_311630303.1">
    <property type="nucleotide sequence ID" value="NZ_JAVREN010000011.1"/>
</dbReference>
<organism evidence="4 5">
    <name type="scientific">Streptomyces boetiae</name>
    <dbReference type="NCBI Taxonomy" id="3075541"/>
    <lineage>
        <taxon>Bacteria</taxon>
        <taxon>Bacillati</taxon>
        <taxon>Actinomycetota</taxon>
        <taxon>Actinomycetes</taxon>
        <taxon>Kitasatosporales</taxon>
        <taxon>Streptomycetaceae</taxon>
        <taxon>Streptomyces</taxon>
    </lineage>
</organism>
<reference evidence="5" key="1">
    <citation type="submission" date="2023-07" db="EMBL/GenBank/DDBJ databases">
        <title>30 novel species of actinomycetes from the DSMZ collection.</title>
        <authorList>
            <person name="Nouioui I."/>
        </authorList>
    </citation>
    <scope>NUCLEOTIDE SEQUENCE [LARGE SCALE GENOMIC DNA]</scope>
    <source>
        <strain evidence="5">DSM 44917</strain>
    </source>
</reference>
<gene>
    <name evidence="4" type="ORF">RM780_10330</name>
</gene>
<protein>
    <recommendedName>
        <fullName evidence="2">Antitoxin</fullName>
    </recommendedName>
</protein>
<evidence type="ECO:0000256" key="3">
    <source>
        <dbReference type="SAM" id="MobiDB-lite"/>
    </source>
</evidence>
<comment type="function">
    <text evidence="2">Antitoxin component of a type II toxin-antitoxin (TA) system.</text>
</comment>
<name>A0ABU2L818_9ACTN</name>
<comment type="caution">
    <text evidence="4">The sequence shown here is derived from an EMBL/GenBank/DDBJ whole genome shotgun (WGS) entry which is preliminary data.</text>
</comment>
<dbReference type="Proteomes" id="UP001183388">
    <property type="component" value="Unassembled WGS sequence"/>
</dbReference>
<sequence>MTDRVPVRQLQQHASEIIARVSAGERVEITRNGRLVAVLSPPDPEQRVREDLIRTGAVDAENAEDAERAGGLAGWTPRTPSGKAGAGAAASLSEVLLRLREEEDR</sequence>
<evidence type="ECO:0000256" key="2">
    <source>
        <dbReference type="RuleBase" id="RU362080"/>
    </source>
</evidence>
<dbReference type="InterPro" id="IPR051416">
    <property type="entry name" value="phD-YefM_TA_antitoxins"/>
</dbReference>
<dbReference type="PANTHER" id="PTHR35377">
    <property type="entry name" value="ANTITOXIN VAPB49-RELATED-RELATED"/>
    <property type="match status" value="1"/>
</dbReference>
<dbReference type="EMBL" id="JAVREN010000011">
    <property type="protein sequence ID" value="MDT0307358.1"/>
    <property type="molecule type" value="Genomic_DNA"/>
</dbReference>
<evidence type="ECO:0000256" key="1">
    <source>
        <dbReference type="ARBA" id="ARBA00009981"/>
    </source>
</evidence>
<accession>A0ABU2L818</accession>
<dbReference type="NCBIfam" id="TIGR01552">
    <property type="entry name" value="phd_fam"/>
    <property type="match status" value="1"/>
</dbReference>
<dbReference type="InterPro" id="IPR006442">
    <property type="entry name" value="Antitoxin_Phd/YefM"/>
</dbReference>
<dbReference type="PANTHER" id="PTHR35377:SF5">
    <property type="entry name" value="ANTITOXIN VAPB46"/>
    <property type="match status" value="1"/>
</dbReference>
<dbReference type="SUPFAM" id="SSF143120">
    <property type="entry name" value="YefM-like"/>
    <property type="match status" value="1"/>
</dbReference>
<keyword evidence="5" id="KW-1185">Reference proteome</keyword>
<dbReference type="InterPro" id="IPR036165">
    <property type="entry name" value="YefM-like_sf"/>
</dbReference>
<feature type="region of interest" description="Disordered" evidence="3">
    <location>
        <begin position="55"/>
        <end position="87"/>
    </location>
</feature>
<proteinExistence type="inferred from homology"/>
<dbReference type="Gene3D" id="3.40.1620.10">
    <property type="entry name" value="YefM-like domain"/>
    <property type="match status" value="1"/>
</dbReference>
<comment type="similarity">
    <text evidence="1 2">Belongs to the phD/YefM antitoxin family.</text>
</comment>